<evidence type="ECO:0000256" key="2">
    <source>
        <dbReference type="ARBA" id="ARBA00022862"/>
    </source>
</evidence>
<evidence type="ECO:0000256" key="4">
    <source>
        <dbReference type="ARBA" id="ARBA00023157"/>
    </source>
</evidence>
<evidence type="ECO:0000256" key="1">
    <source>
        <dbReference type="ARBA" id="ARBA00022559"/>
    </source>
</evidence>
<keyword evidence="1" id="KW-0575">Peroxidase</keyword>
<dbReference type="PANTHER" id="PTHR42801:SF21">
    <property type="entry name" value="BCPB PROTEIN"/>
    <property type="match status" value="1"/>
</dbReference>
<organism evidence="8 9">
    <name type="scientific">Rhodovibrio sodomensis</name>
    <dbReference type="NCBI Taxonomy" id="1088"/>
    <lineage>
        <taxon>Bacteria</taxon>
        <taxon>Pseudomonadati</taxon>
        <taxon>Pseudomonadota</taxon>
        <taxon>Alphaproteobacteria</taxon>
        <taxon>Rhodospirillales</taxon>
        <taxon>Rhodovibrionaceae</taxon>
        <taxon>Rhodovibrio</taxon>
    </lineage>
</organism>
<evidence type="ECO:0000256" key="6">
    <source>
        <dbReference type="SAM" id="MobiDB-lite"/>
    </source>
</evidence>
<dbReference type="InterPro" id="IPR013740">
    <property type="entry name" value="Redoxin"/>
</dbReference>
<feature type="region of interest" description="Disordered" evidence="6">
    <location>
        <begin position="1"/>
        <end position="23"/>
    </location>
</feature>
<keyword evidence="3" id="KW-0560">Oxidoreductase</keyword>
<keyword evidence="9" id="KW-1185">Reference proteome</keyword>
<dbReference type="PROSITE" id="PS51352">
    <property type="entry name" value="THIOREDOXIN_2"/>
    <property type="match status" value="1"/>
</dbReference>
<dbReference type="RefSeq" id="WP_200342134.1">
    <property type="nucleotide sequence ID" value="NZ_NRRL01000062.1"/>
</dbReference>
<reference evidence="8 9" key="1">
    <citation type="journal article" date="2020" name="Microorganisms">
        <title>Osmotic Adaptation and Compatible Solute Biosynthesis of Phototrophic Bacteria as Revealed from Genome Analyses.</title>
        <authorList>
            <person name="Imhoff J.F."/>
            <person name="Rahn T."/>
            <person name="Kunzel S."/>
            <person name="Keller A."/>
            <person name="Neulinger S.C."/>
        </authorList>
    </citation>
    <scope>NUCLEOTIDE SEQUENCE [LARGE SCALE GENOMIC DNA]</scope>
    <source>
        <strain evidence="8 9">DSM 9895</strain>
    </source>
</reference>
<proteinExistence type="predicted"/>
<dbReference type="EMBL" id="NRRL01000062">
    <property type="protein sequence ID" value="MBK1669792.1"/>
    <property type="molecule type" value="Genomic_DNA"/>
</dbReference>
<protein>
    <submittedName>
        <fullName evidence="8">Peroxiredoxin</fullName>
    </submittedName>
</protein>
<dbReference type="InterPro" id="IPR036249">
    <property type="entry name" value="Thioredoxin-like_sf"/>
</dbReference>
<gene>
    <name evidence="8" type="ORF">CKO28_17280</name>
</gene>
<dbReference type="InterPro" id="IPR050924">
    <property type="entry name" value="Peroxiredoxin_BCP/PrxQ"/>
</dbReference>
<comment type="caution">
    <text evidence="8">The sequence shown here is derived from an EMBL/GenBank/DDBJ whole genome shotgun (WGS) entry which is preliminary data.</text>
</comment>
<keyword evidence="2" id="KW-0049">Antioxidant</keyword>
<dbReference type="Pfam" id="PF08534">
    <property type="entry name" value="Redoxin"/>
    <property type="match status" value="1"/>
</dbReference>
<keyword evidence="4" id="KW-1015">Disulfide bond</keyword>
<keyword evidence="5" id="KW-0676">Redox-active center</keyword>
<dbReference type="InterPro" id="IPR013766">
    <property type="entry name" value="Thioredoxin_domain"/>
</dbReference>
<sequence>MTNLHDVDWSQLPAPADDGGADHLTGRALPSLALPATDGTRVDPAALGGLTVLYAYPMTGRPHRALPDGWDAIPGARGCTPQACAFRDYAAELTALGVTHLFGLSTQPPEEQREAAERLHLPFPLISDAELRLVAALDLPTMTVEGRTLCKRLTLIARDGTIVHTFYPVFPPDRAPEQVIAWLQTHTDATSGIPDATTTT</sequence>
<evidence type="ECO:0000256" key="5">
    <source>
        <dbReference type="ARBA" id="ARBA00023284"/>
    </source>
</evidence>
<accession>A0ABS1DH42</accession>
<dbReference type="Gene3D" id="3.40.30.10">
    <property type="entry name" value="Glutaredoxin"/>
    <property type="match status" value="1"/>
</dbReference>
<evidence type="ECO:0000259" key="7">
    <source>
        <dbReference type="PROSITE" id="PS51352"/>
    </source>
</evidence>
<name>A0ABS1DH42_9PROT</name>
<dbReference type="CDD" id="cd03017">
    <property type="entry name" value="PRX_BCP"/>
    <property type="match status" value="1"/>
</dbReference>
<evidence type="ECO:0000313" key="9">
    <source>
        <dbReference type="Proteomes" id="UP001296873"/>
    </source>
</evidence>
<dbReference type="SUPFAM" id="SSF52833">
    <property type="entry name" value="Thioredoxin-like"/>
    <property type="match status" value="1"/>
</dbReference>
<evidence type="ECO:0000313" key="8">
    <source>
        <dbReference type="EMBL" id="MBK1669792.1"/>
    </source>
</evidence>
<evidence type="ECO:0000256" key="3">
    <source>
        <dbReference type="ARBA" id="ARBA00023002"/>
    </source>
</evidence>
<feature type="domain" description="Thioredoxin" evidence="7">
    <location>
        <begin position="23"/>
        <end position="188"/>
    </location>
</feature>
<dbReference type="Proteomes" id="UP001296873">
    <property type="component" value="Unassembled WGS sequence"/>
</dbReference>
<dbReference type="PANTHER" id="PTHR42801">
    <property type="entry name" value="THIOREDOXIN-DEPENDENT PEROXIDE REDUCTASE"/>
    <property type="match status" value="1"/>
</dbReference>